<dbReference type="Gene3D" id="3.30.1330.50">
    <property type="entry name" value="2-C-methyl-D-erythritol 2,4-cyclodiphosphate synthase"/>
    <property type="match status" value="1"/>
</dbReference>
<dbReference type="EMBL" id="WEIK01000021">
    <property type="protein sequence ID" value="MVF51696.1"/>
    <property type="molecule type" value="Genomic_DNA"/>
</dbReference>
<feature type="binding site" evidence="9">
    <location>
        <begin position="61"/>
        <end position="65"/>
    </location>
    <ligand>
        <name>4-CDP-2-C-methyl-D-erythritol 2-phosphate</name>
        <dbReference type="ChEBI" id="CHEBI:57919"/>
    </ligand>
</feature>
<feature type="binding site" evidence="9">
    <location>
        <position position="10"/>
    </location>
    <ligand>
        <name>a divalent metal cation</name>
        <dbReference type="ChEBI" id="CHEBI:60240"/>
    </ligand>
</feature>
<dbReference type="HAMAP" id="MF_00107">
    <property type="entry name" value="IspF"/>
    <property type="match status" value="1"/>
</dbReference>
<evidence type="ECO:0000256" key="3">
    <source>
        <dbReference type="ARBA" id="ARBA00008480"/>
    </source>
</evidence>
<dbReference type="NCBIfam" id="TIGR00151">
    <property type="entry name" value="ispF"/>
    <property type="match status" value="1"/>
</dbReference>
<evidence type="ECO:0000256" key="9">
    <source>
        <dbReference type="HAMAP-Rule" id="MF_00107"/>
    </source>
</evidence>
<name>A0A7X3JT38_9PSED</name>
<dbReference type="FunFam" id="3.30.1330.50:FF:000001">
    <property type="entry name" value="2-C-methyl-D-erythritol 2,4-cyclodiphosphate synthase"/>
    <property type="match status" value="1"/>
</dbReference>
<comment type="caution">
    <text evidence="12">The sequence shown here is derived from an EMBL/GenBank/DDBJ whole genome shotgun (WGS) entry which is preliminary data.</text>
</comment>
<dbReference type="RefSeq" id="WP_060501907.1">
    <property type="nucleotide sequence ID" value="NZ_JBFUNT010000003.1"/>
</dbReference>
<keyword evidence="8 9" id="KW-0456">Lyase</keyword>
<evidence type="ECO:0000256" key="7">
    <source>
        <dbReference type="ARBA" id="ARBA00023229"/>
    </source>
</evidence>
<dbReference type="InterPro" id="IPR020555">
    <property type="entry name" value="MECDP_synthase_CS"/>
</dbReference>
<comment type="catalytic activity">
    <reaction evidence="1 9 10">
        <text>4-CDP-2-C-methyl-D-erythritol 2-phosphate = 2-C-methyl-D-erythritol 2,4-cyclic diphosphate + CMP</text>
        <dbReference type="Rhea" id="RHEA:23864"/>
        <dbReference type="ChEBI" id="CHEBI:57919"/>
        <dbReference type="ChEBI" id="CHEBI:58483"/>
        <dbReference type="ChEBI" id="CHEBI:60377"/>
        <dbReference type="EC" id="4.6.1.12"/>
    </reaction>
</comment>
<dbReference type="GO" id="GO:0016114">
    <property type="term" value="P:terpenoid biosynthetic process"/>
    <property type="evidence" value="ECO:0007669"/>
    <property type="project" value="InterPro"/>
</dbReference>
<comment type="function">
    <text evidence="9">Involved in the biosynthesis of isopentenyl diphosphate (IPP) and dimethylallyl diphosphate (DMAPP), two major building blocks of isoprenoid compounds. Catalyzes the conversion of 4-diphosphocytidyl-2-C-methyl-D-erythritol 2-phosphate (CDP-ME2P) to 2-C-methyl-D-erythritol 2,4-cyclodiphosphate (ME-CPP) with a corresponding release of cytidine 5-monophosphate (CMP).</text>
</comment>
<dbReference type="GO" id="GO:0019288">
    <property type="term" value="P:isopentenyl diphosphate biosynthetic process, methylerythritol 4-phosphate pathway"/>
    <property type="evidence" value="ECO:0007669"/>
    <property type="project" value="UniProtKB-UniRule"/>
</dbReference>
<dbReference type="PANTHER" id="PTHR43181">
    <property type="entry name" value="2-C-METHYL-D-ERYTHRITOL 2,4-CYCLODIPHOSPHATE SYNTHASE, CHLOROPLASTIC"/>
    <property type="match status" value="1"/>
</dbReference>
<feature type="binding site" evidence="9">
    <location>
        <begin position="8"/>
        <end position="10"/>
    </location>
    <ligand>
        <name>4-CDP-2-C-methyl-D-erythritol 2-phosphate</name>
        <dbReference type="ChEBI" id="CHEBI:57919"/>
    </ligand>
</feature>
<feature type="binding site" evidence="9">
    <location>
        <begin position="132"/>
        <end position="135"/>
    </location>
    <ligand>
        <name>4-CDP-2-C-methyl-D-erythritol 2-phosphate</name>
        <dbReference type="ChEBI" id="CHEBI:57919"/>
    </ligand>
</feature>
<feature type="binding site" evidence="9">
    <location>
        <position position="8"/>
    </location>
    <ligand>
        <name>a divalent metal cation</name>
        <dbReference type="ChEBI" id="CHEBI:60240"/>
    </ligand>
</feature>
<accession>A0A7X3JT38</accession>
<evidence type="ECO:0000313" key="12">
    <source>
        <dbReference type="EMBL" id="MVF51696.1"/>
    </source>
</evidence>
<feature type="binding site" evidence="9">
    <location>
        <position position="42"/>
    </location>
    <ligand>
        <name>a divalent metal cation</name>
        <dbReference type="ChEBI" id="CHEBI:60240"/>
    </ligand>
</feature>
<dbReference type="UniPathway" id="UPA00056">
    <property type="reaction ID" value="UER00095"/>
</dbReference>
<dbReference type="SUPFAM" id="SSF69765">
    <property type="entry name" value="IpsF-like"/>
    <property type="match status" value="1"/>
</dbReference>
<evidence type="ECO:0000256" key="2">
    <source>
        <dbReference type="ARBA" id="ARBA00004709"/>
    </source>
</evidence>
<dbReference type="AlphaFoldDB" id="A0A7X3JT38"/>
<evidence type="ECO:0000256" key="10">
    <source>
        <dbReference type="RuleBase" id="RU004395"/>
    </source>
</evidence>
<evidence type="ECO:0000256" key="6">
    <source>
        <dbReference type="ARBA" id="ARBA00022723"/>
    </source>
</evidence>
<comment type="cofactor">
    <cofactor evidence="9">
        <name>a divalent metal cation</name>
        <dbReference type="ChEBI" id="CHEBI:60240"/>
    </cofactor>
    <text evidence="9">Binds 1 divalent metal cation per subunit.</text>
</comment>
<protein>
    <recommendedName>
        <fullName evidence="5 9">2-C-methyl-D-erythritol 2,4-cyclodiphosphate synthase</fullName>
        <shortName evidence="9">MECDP-synthase</shortName>
        <shortName evidence="9">MECPP-synthase</shortName>
        <shortName evidence="9">MECPS</shortName>
        <ecNumber evidence="5 9">4.6.1.12</ecNumber>
    </recommendedName>
</protein>
<comment type="similarity">
    <text evidence="3 9 10">Belongs to the IspF family.</text>
</comment>
<evidence type="ECO:0000256" key="4">
    <source>
        <dbReference type="ARBA" id="ARBA00011233"/>
    </source>
</evidence>
<dbReference type="PROSITE" id="PS01350">
    <property type="entry name" value="ISPF"/>
    <property type="match status" value="1"/>
</dbReference>
<organism evidence="12 13">
    <name type="scientific">Pseudomonas monteilii</name>
    <dbReference type="NCBI Taxonomy" id="76759"/>
    <lineage>
        <taxon>Bacteria</taxon>
        <taxon>Pseudomonadati</taxon>
        <taxon>Pseudomonadota</taxon>
        <taxon>Gammaproteobacteria</taxon>
        <taxon>Pseudomonadales</taxon>
        <taxon>Pseudomonadaceae</taxon>
        <taxon>Pseudomonas</taxon>
    </lineage>
</organism>
<dbReference type="GO" id="GO:0046872">
    <property type="term" value="F:metal ion binding"/>
    <property type="evidence" value="ECO:0007669"/>
    <property type="project" value="UniProtKB-KW"/>
</dbReference>
<dbReference type="PANTHER" id="PTHR43181:SF1">
    <property type="entry name" value="2-C-METHYL-D-ERYTHRITOL 2,4-CYCLODIPHOSPHATE SYNTHASE, CHLOROPLASTIC"/>
    <property type="match status" value="1"/>
</dbReference>
<comment type="subunit">
    <text evidence="4 9">Homotrimer.</text>
</comment>
<feature type="binding site" evidence="9">
    <location>
        <position position="139"/>
    </location>
    <ligand>
        <name>4-CDP-2-C-methyl-D-erythritol 2-phosphate</name>
        <dbReference type="ChEBI" id="CHEBI:57919"/>
    </ligand>
</feature>
<feature type="binding site" evidence="9">
    <location>
        <begin position="34"/>
        <end position="35"/>
    </location>
    <ligand>
        <name>4-CDP-2-C-methyl-D-erythritol 2-phosphate</name>
        <dbReference type="ChEBI" id="CHEBI:57919"/>
    </ligand>
</feature>
<feature type="site" description="Transition state stabilizer" evidence="9">
    <location>
        <position position="34"/>
    </location>
</feature>
<evidence type="ECO:0000256" key="8">
    <source>
        <dbReference type="ARBA" id="ARBA00023239"/>
    </source>
</evidence>
<comment type="pathway">
    <text evidence="2 9">Isoprenoid biosynthesis; isopentenyl diphosphate biosynthesis via DXP pathway; isopentenyl diphosphate from 1-deoxy-D-xylulose 5-phosphate: step 4/6.</text>
</comment>
<evidence type="ECO:0000256" key="5">
    <source>
        <dbReference type="ARBA" id="ARBA00012579"/>
    </source>
</evidence>
<feature type="domain" description="2-C-methyl-D-erythritol 2,4-cyclodiphosphate synthase" evidence="11">
    <location>
        <begin position="1"/>
        <end position="154"/>
    </location>
</feature>
<dbReference type="GO" id="GO:0008685">
    <property type="term" value="F:2-C-methyl-D-erythritol 2,4-cyclodiphosphate synthase activity"/>
    <property type="evidence" value="ECO:0007669"/>
    <property type="project" value="UniProtKB-UniRule"/>
</dbReference>
<keyword evidence="7 9" id="KW-0414">Isoprene biosynthesis</keyword>
<reference evidence="12 13" key="1">
    <citation type="submission" date="2019-10" db="EMBL/GenBank/DDBJ databases">
        <title>XDR Pseudomonas monteilii producing IMP-16 from LCR.</title>
        <authorList>
            <person name="Ballaben A."/>
            <person name="Doi Y."/>
        </authorList>
    </citation>
    <scope>NUCLEOTIDE SEQUENCE [LARGE SCALE GENOMIC DNA]</scope>
    <source>
        <strain evidence="12 13">597/14</strain>
    </source>
</reference>
<evidence type="ECO:0000259" key="11">
    <source>
        <dbReference type="Pfam" id="PF02542"/>
    </source>
</evidence>
<feature type="binding site" evidence="9">
    <location>
        <position position="142"/>
    </location>
    <ligand>
        <name>4-CDP-2-C-methyl-D-erythritol 2-phosphate</name>
        <dbReference type="ChEBI" id="CHEBI:57919"/>
    </ligand>
</feature>
<dbReference type="CDD" id="cd00554">
    <property type="entry name" value="MECDP_synthase"/>
    <property type="match status" value="1"/>
</dbReference>
<gene>
    <name evidence="9 12" type="primary">ispF</name>
    <name evidence="12" type="ORF">F9Z43_20770</name>
</gene>
<feature type="binding site" evidence="9">
    <location>
        <begin position="56"/>
        <end position="58"/>
    </location>
    <ligand>
        <name>4-CDP-2-C-methyl-D-erythritol 2-phosphate</name>
        <dbReference type="ChEBI" id="CHEBI:57919"/>
    </ligand>
</feature>
<dbReference type="Proteomes" id="UP000440965">
    <property type="component" value="Unassembled WGS sequence"/>
</dbReference>
<evidence type="ECO:0000313" key="13">
    <source>
        <dbReference type="Proteomes" id="UP000440965"/>
    </source>
</evidence>
<dbReference type="InterPro" id="IPR036571">
    <property type="entry name" value="MECDP_synthase_sf"/>
</dbReference>
<evidence type="ECO:0000256" key="1">
    <source>
        <dbReference type="ARBA" id="ARBA00000200"/>
    </source>
</evidence>
<feature type="binding site" evidence="9">
    <location>
        <begin position="100"/>
        <end position="106"/>
    </location>
    <ligand>
        <name>4-CDP-2-C-methyl-D-erythritol 2-phosphate</name>
        <dbReference type="ChEBI" id="CHEBI:57919"/>
    </ligand>
</feature>
<dbReference type="InterPro" id="IPR003526">
    <property type="entry name" value="MECDP_synthase"/>
</dbReference>
<proteinExistence type="inferred from homology"/>
<dbReference type="Pfam" id="PF02542">
    <property type="entry name" value="YgbB"/>
    <property type="match status" value="1"/>
</dbReference>
<dbReference type="EC" id="4.6.1.12" evidence="5 9"/>
<feature type="site" description="Transition state stabilizer" evidence="9">
    <location>
        <position position="133"/>
    </location>
</feature>
<keyword evidence="6 9" id="KW-0479">Metal-binding</keyword>
<sequence length="157" mass="16872">MRIGHGYDVHRFCDGDFITLGGVRIPHKYGLLAHSDGDVLLHALSDALLGAAALGDIGKHFPDTDPQFKGADSRVLLRHVVGIVKARGWKVGNVDATIVAQAPKMAPHIETMRQLIAEDLQVELDQVNVKATTTEKLGFTGREEGIAVHSVALLLPA</sequence>